<reference evidence="2 3" key="2">
    <citation type="submission" date="2018-11" db="EMBL/GenBank/DDBJ databases">
        <authorList>
            <consortium name="Pathogen Informatics"/>
        </authorList>
    </citation>
    <scope>NUCLEOTIDE SEQUENCE [LARGE SCALE GENOMIC DNA]</scope>
    <source>
        <strain evidence="2 3">Egypt</strain>
    </source>
</reference>
<dbReference type="Proteomes" id="UP000272942">
    <property type="component" value="Unassembled WGS sequence"/>
</dbReference>
<evidence type="ECO:0000313" key="4">
    <source>
        <dbReference type="WBParaSite" id="ECPE_0001161901-mRNA-1"/>
    </source>
</evidence>
<evidence type="ECO:0000313" key="2">
    <source>
        <dbReference type="EMBL" id="VDP88696.1"/>
    </source>
</evidence>
<dbReference type="EMBL" id="UZAN01051121">
    <property type="protein sequence ID" value="VDP88696.1"/>
    <property type="molecule type" value="Genomic_DNA"/>
</dbReference>
<sequence>MYRDNLNPFADPHDLTRSGSPPAASSSVEHSESAKWPSNQEQAVAFDNVVLNDENVEQSFPGSASATDSGKHSSQMPFSREKNSEQIEYQGTEAHHSPVSNGGRYEDFETIDWVKDIARDRCRHRDLHAKRVNYQWSTNPIIAPDVGFSSSHFGGKTPPREGSE</sequence>
<accession>A0A183AX99</accession>
<dbReference type="AlphaFoldDB" id="A0A183AX99"/>
<feature type="region of interest" description="Disordered" evidence="1">
    <location>
        <begin position="144"/>
        <end position="164"/>
    </location>
</feature>
<feature type="region of interest" description="Disordered" evidence="1">
    <location>
        <begin position="1"/>
        <end position="104"/>
    </location>
</feature>
<gene>
    <name evidence="2" type="ORF">ECPE_LOCUS11584</name>
</gene>
<keyword evidence="3" id="KW-1185">Reference proteome</keyword>
<proteinExistence type="predicted"/>
<organism evidence="4">
    <name type="scientific">Echinostoma caproni</name>
    <dbReference type="NCBI Taxonomy" id="27848"/>
    <lineage>
        <taxon>Eukaryota</taxon>
        <taxon>Metazoa</taxon>
        <taxon>Spiralia</taxon>
        <taxon>Lophotrochozoa</taxon>
        <taxon>Platyhelminthes</taxon>
        <taxon>Trematoda</taxon>
        <taxon>Digenea</taxon>
        <taxon>Plagiorchiida</taxon>
        <taxon>Echinostomata</taxon>
        <taxon>Echinostomatoidea</taxon>
        <taxon>Echinostomatidae</taxon>
        <taxon>Echinostoma</taxon>
    </lineage>
</organism>
<name>A0A183AX99_9TREM</name>
<reference evidence="4" key="1">
    <citation type="submission" date="2016-06" db="UniProtKB">
        <authorList>
            <consortium name="WormBaseParasite"/>
        </authorList>
    </citation>
    <scope>IDENTIFICATION</scope>
</reference>
<feature type="compositionally biased region" description="Polar residues" evidence="1">
    <location>
        <begin position="57"/>
        <end position="77"/>
    </location>
</feature>
<evidence type="ECO:0000313" key="3">
    <source>
        <dbReference type="Proteomes" id="UP000272942"/>
    </source>
</evidence>
<dbReference type="WBParaSite" id="ECPE_0001161901-mRNA-1">
    <property type="protein sequence ID" value="ECPE_0001161901-mRNA-1"/>
    <property type="gene ID" value="ECPE_0001161901"/>
</dbReference>
<protein>
    <submittedName>
        <fullName evidence="2 4">Uncharacterized protein</fullName>
    </submittedName>
</protein>
<evidence type="ECO:0000256" key="1">
    <source>
        <dbReference type="SAM" id="MobiDB-lite"/>
    </source>
</evidence>
<dbReference type="OrthoDB" id="44789at2759"/>